<dbReference type="InterPro" id="IPR001005">
    <property type="entry name" value="SANT/Myb"/>
</dbReference>
<name>W4GW62_APHAT</name>
<feature type="compositionally biased region" description="Low complexity" evidence="2">
    <location>
        <begin position="1"/>
        <end position="14"/>
    </location>
</feature>
<evidence type="ECO:0000256" key="2">
    <source>
        <dbReference type="SAM" id="MobiDB-lite"/>
    </source>
</evidence>
<reference evidence="5" key="1">
    <citation type="submission" date="2013-12" db="EMBL/GenBank/DDBJ databases">
        <title>The Genome Sequence of Aphanomyces astaci APO3.</title>
        <authorList>
            <consortium name="The Broad Institute Genomics Platform"/>
            <person name="Russ C."/>
            <person name="Tyler B."/>
            <person name="van West P."/>
            <person name="Dieguez-Uribeondo J."/>
            <person name="Young S.K."/>
            <person name="Zeng Q."/>
            <person name="Gargeya S."/>
            <person name="Fitzgerald M."/>
            <person name="Abouelleil A."/>
            <person name="Alvarado L."/>
            <person name="Chapman S.B."/>
            <person name="Gainer-Dewar J."/>
            <person name="Goldberg J."/>
            <person name="Griggs A."/>
            <person name="Gujja S."/>
            <person name="Hansen M."/>
            <person name="Howarth C."/>
            <person name="Imamovic A."/>
            <person name="Ireland A."/>
            <person name="Larimer J."/>
            <person name="McCowan C."/>
            <person name="Murphy C."/>
            <person name="Pearson M."/>
            <person name="Poon T.W."/>
            <person name="Priest M."/>
            <person name="Roberts A."/>
            <person name="Saif S."/>
            <person name="Shea T."/>
            <person name="Sykes S."/>
            <person name="Wortman J."/>
            <person name="Nusbaum C."/>
            <person name="Birren B."/>
        </authorList>
    </citation>
    <scope>NUCLEOTIDE SEQUENCE [LARGE SCALE GENOMIC DNA]</scope>
    <source>
        <strain evidence="5">APO3</strain>
    </source>
</reference>
<dbReference type="InterPro" id="IPR017930">
    <property type="entry name" value="Myb_dom"/>
</dbReference>
<evidence type="ECO:0000259" key="3">
    <source>
        <dbReference type="PROSITE" id="PS50090"/>
    </source>
</evidence>
<dbReference type="Gene3D" id="1.10.10.60">
    <property type="entry name" value="Homeodomain-like"/>
    <property type="match status" value="1"/>
</dbReference>
<dbReference type="RefSeq" id="XP_009826699.1">
    <property type="nucleotide sequence ID" value="XM_009828397.1"/>
</dbReference>
<dbReference type="InterPro" id="IPR009057">
    <property type="entry name" value="Homeodomain-like_sf"/>
</dbReference>
<dbReference type="VEuPathDB" id="FungiDB:H257_04035"/>
<proteinExistence type="predicted"/>
<protein>
    <submittedName>
        <fullName evidence="5">Uncharacterized protein</fullName>
    </submittedName>
</protein>
<feature type="compositionally biased region" description="Basic residues" evidence="2">
    <location>
        <begin position="110"/>
        <end position="129"/>
    </location>
</feature>
<dbReference type="OrthoDB" id="72460at2759"/>
<gene>
    <name evidence="5" type="ORF">H257_04035</name>
</gene>
<dbReference type="PANTHER" id="PTHR12802:SF155">
    <property type="entry name" value="DEUBIQUITINASE MYSM1"/>
    <property type="match status" value="1"/>
</dbReference>
<feature type="domain" description="Myb-like" evidence="3">
    <location>
        <begin position="22"/>
        <end position="73"/>
    </location>
</feature>
<dbReference type="GeneID" id="20806031"/>
<accession>W4GW62</accession>
<dbReference type="PROSITE" id="PS50090">
    <property type="entry name" value="MYB_LIKE"/>
    <property type="match status" value="1"/>
</dbReference>
<organism evidence="5">
    <name type="scientific">Aphanomyces astaci</name>
    <name type="common">Crayfish plague agent</name>
    <dbReference type="NCBI Taxonomy" id="112090"/>
    <lineage>
        <taxon>Eukaryota</taxon>
        <taxon>Sar</taxon>
        <taxon>Stramenopiles</taxon>
        <taxon>Oomycota</taxon>
        <taxon>Saprolegniomycetes</taxon>
        <taxon>Saprolegniales</taxon>
        <taxon>Verrucalvaceae</taxon>
        <taxon>Aphanomyces</taxon>
    </lineage>
</organism>
<dbReference type="CDD" id="cd00167">
    <property type="entry name" value="SANT"/>
    <property type="match status" value="1"/>
</dbReference>
<feature type="domain" description="HTH myb-type" evidence="4">
    <location>
        <begin position="28"/>
        <end position="77"/>
    </location>
</feature>
<dbReference type="SUPFAM" id="SSF46689">
    <property type="entry name" value="Homeodomain-like"/>
    <property type="match status" value="1"/>
</dbReference>
<evidence type="ECO:0000313" key="5">
    <source>
        <dbReference type="EMBL" id="ETV83269.1"/>
    </source>
</evidence>
<dbReference type="AlphaFoldDB" id="W4GW62"/>
<dbReference type="PROSITE" id="PS51294">
    <property type="entry name" value="HTH_MYB"/>
    <property type="match status" value="1"/>
</dbReference>
<sequence length="194" mass="21958">MATSPVATASASSPNIATSMSHMNEGEGPWTRSEHERFLAATKLFPLGPWKVIAAHVRTRNVRQTQTHAQKYKEKLARWDRGLSRRRKISFESEDGRRPNYIERPTDKAVKRKKAKHRSTKKALHRKKAATLSPEEPSELTKADEPDDLEPLAFSTQDCFKLLAMMDASPSPCQVDALPSLGESLDYFMEMFET</sequence>
<feature type="region of interest" description="Disordered" evidence="2">
    <location>
        <begin position="90"/>
        <end position="150"/>
    </location>
</feature>
<dbReference type="SMART" id="SM00717">
    <property type="entry name" value="SANT"/>
    <property type="match status" value="1"/>
</dbReference>
<dbReference type="STRING" id="112090.W4GW62"/>
<dbReference type="EMBL" id="KI913120">
    <property type="protein sequence ID" value="ETV83269.1"/>
    <property type="molecule type" value="Genomic_DNA"/>
</dbReference>
<evidence type="ECO:0000259" key="4">
    <source>
        <dbReference type="PROSITE" id="PS51294"/>
    </source>
</evidence>
<dbReference type="Pfam" id="PF00249">
    <property type="entry name" value="Myb_DNA-binding"/>
    <property type="match status" value="1"/>
</dbReference>
<dbReference type="PANTHER" id="PTHR12802">
    <property type="entry name" value="SWI/SNF COMPLEX-RELATED"/>
    <property type="match status" value="1"/>
</dbReference>
<keyword evidence="1" id="KW-0539">Nucleus</keyword>
<evidence type="ECO:0000256" key="1">
    <source>
        <dbReference type="ARBA" id="ARBA00023242"/>
    </source>
</evidence>
<feature type="compositionally biased region" description="Basic and acidic residues" evidence="2">
    <location>
        <begin position="90"/>
        <end position="109"/>
    </location>
</feature>
<feature type="region of interest" description="Disordered" evidence="2">
    <location>
        <begin position="1"/>
        <end position="33"/>
    </location>
</feature>